<feature type="transmembrane region" description="Helical" evidence="2">
    <location>
        <begin position="114"/>
        <end position="135"/>
    </location>
</feature>
<evidence type="ECO:0000256" key="2">
    <source>
        <dbReference type="SAM" id="Phobius"/>
    </source>
</evidence>
<evidence type="ECO:0000313" key="3">
    <source>
        <dbReference type="EMBL" id="GJQ12883.1"/>
    </source>
</evidence>
<dbReference type="Proteomes" id="UP001061958">
    <property type="component" value="Unassembled WGS sequence"/>
</dbReference>
<dbReference type="AlphaFoldDB" id="A0A9C7PXS8"/>
<proteinExistence type="predicted"/>
<keyword evidence="2" id="KW-0472">Membrane</keyword>
<sequence>MTTLEEQENLIKSSPEKEERPAYQSTKVWNESSPPRQQHSLGGKRRLYSKTLTPNRQEFTSAAVKDETSVTNITEDVDRQGSVSSFSLWRLVHSLLGNVLFSVFFYVFLFPLLFVFVFGVLLAAIVSGVYCIYLACMSRQPPSPLPLLVFLPFVLVLYGILLVFGAQRSSHSTLAVFWGRLCFSMGVIAGFSTPFYLWWKQVLDTMELLYAGLGTLLLTISFAMTILLLESDMLSPRQLITTQNSTIQPA</sequence>
<reference evidence="3" key="1">
    <citation type="journal article" date="2022" name="Proc. Natl. Acad. Sci. U.S.A.">
        <title>Life cycle and functional genomics of the unicellular red alga Galdieria for elucidating algal and plant evolution and industrial use.</title>
        <authorList>
            <person name="Hirooka S."/>
            <person name="Itabashi T."/>
            <person name="Ichinose T.M."/>
            <person name="Onuma R."/>
            <person name="Fujiwara T."/>
            <person name="Yamashita S."/>
            <person name="Jong L.W."/>
            <person name="Tomita R."/>
            <person name="Iwane A.H."/>
            <person name="Miyagishima S.Y."/>
        </authorList>
    </citation>
    <scope>NUCLEOTIDE SEQUENCE</scope>
    <source>
        <strain evidence="3">NBRC 102759</strain>
    </source>
</reference>
<organism evidence="3 4">
    <name type="scientific">Galdieria partita</name>
    <dbReference type="NCBI Taxonomy" id="83374"/>
    <lineage>
        <taxon>Eukaryota</taxon>
        <taxon>Rhodophyta</taxon>
        <taxon>Bangiophyceae</taxon>
        <taxon>Galdieriales</taxon>
        <taxon>Galdieriaceae</taxon>
        <taxon>Galdieria</taxon>
    </lineage>
</organism>
<gene>
    <name evidence="3" type="ORF">GpartN1_g4674.t1</name>
</gene>
<protein>
    <submittedName>
        <fullName evidence="3">Uncharacterized protein</fullName>
    </submittedName>
</protein>
<feature type="transmembrane region" description="Helical" evidence="2">
    <location>
        <begin position="208"/>
        <end position="229"/>
    </location>
</feature>
<evidence type="ECO:0000256" key="1">
    <source>
        <dbReference type="SAM" id="MobiDB-lite"/>
    </source>
</evidence>
<evidence type="ECO:0000313" key="4">
    <source>
        <dbReference type="Proteomes" id="UP001061958"/>
    </source>
</evidence>
<feature type="transmembrane region" description="Helical" evidence="2">
    <location>
        <begin position="88"/>
        <end position="108"/>
    </location>
</feature>
<comment type="caution">
    <text evidence="3">The sequence shown here is derived from an EMBL/GenBank/DDBJ whole genome shotgun (WGS) entry which is preliminary data.</text>
</comment>
<reference evidence="3" key="2">
    <citation type="submission" date="2022-01" db="EMBL/GenBank/DDBJ databases">
        <authorList>
            <person name="Hirooka S."/>
            <person name="Miyagishima S.Y."/>
        </authorList>
    </citation>
    <scope>NUCLEOTIDE SEQUENCE</scope>
    <source>
        <strain evidence="3">NBRC 102759</strain>
    </source>
</reference>
<keyword evidence="4" id="KW-1185">Reference proteome</keyword>
<name>A0A9C7PXS8_9RHOD</name>
<keyword evidence="2" id="KW-0812">Transmembrane</keyword>
<dbReference type="EMBL" id="BQMJ01000038">
    <property type="protein sequence ID" value="GJQ12883.1"/>
    <property type="molecule type" value="Genomic_DNA"/>
</dbReference>
<accession>A0A9C7PXS8</accession>
<feature type="region of interest" description="Disordered" evidence="1">
    <location>
        <begin position="1"/>
        <end position="44"/>
    </location>
</feature>
<keyword evidence="2" id="KW-1133">Transmembrane helix</keyword>
<feature type="compositionally biased region" description="Polar residues" evidence="1">
    <location>
        <begin position="23"/>
        <end position="40"/>
    </location>
</feature>
<feature type="transmembrane region" description="Helical" evidence="2">
    <location>
        <begin position="177"/>
        <end position="199"/>
    </location>
</feature>
<feature type="transmembrane region" description="Helical" evidence="2">
    <location>
        <begin position="147"/>
        <end position="165"/>
    </location>
</feature>